<dbReference type="CDD" id="cd03230">
    <property type="entry name" value="ABC_DR_subfamily_A"/>
    <property type="match status" value="1"/>
</dbReference>
<evidence type="ECO:0000256" key="2">
    <source>
        <dbReference type="ARBA" id="ARBA00022840"/>
    </source>
</evidence>
<dbReference type="SUPFAM" id="SSF52540">
    <property type="entry name" value="P-loop containing nucleoside triphosphate hydrolases"/>
    <property type="match status" value="1"/>
</dbReference>
<dbReference type="AlphaFoldDB" id="A0A1L7CWT7"/>
<organism evidence="4 5">
    <name type="scientific">Corynebacterium sphenisci DSM 44792</name>
    <dbReference type="NCBI Taxonomy" id="1437874"/>
    <lineage>
        <taxon>Bacteria</taxon>
        <taxon>Bacillati</taxon>
        <taxon>Actinomycetota</taxon>
        <taxon>Actinomycetes</taxon>
        <taxon>Mycobacteriales</taxon>
        <taxon>Corynebacteriaceae</taxon>
        <taxon>Corynebacterium</taxon>
    </lineage>
</organism>
<dbReference type="PROSITE" id="PS50893">
    <property type="entry name" value="ABC_TRANSPORTER_2"/>
    <property type="match status" value="1"/>
</dbReference>
<gene>
    <name evidence="4" type="ORF">CSPHI_03515</name>
</gene>
<dbReference type="EMBL" id="CP009248">
    <property type="protein sequence ID" value="APT90288.1"/>
    <property type="molecule type" value="Genomic_DNA"/>
</dbReference>
<evidence type="ECO:0000259" key="3">
    <source>
        <dbReference type="PROSITE" id="PS50893"/>
    </source>
</evidence>
<sequence>MTVDLGPRRGRHRVVDGIDLDLAPGVITGLLGPSGCGKTTLMRAIVGVQAHGGALEVLGRPAGDRGLRGRIGYVTQAASVYGDLSATDNLAHFARLAGVPRRRVGEVLGQLDLADVADRPAADLSGGQRGRVSLGCALVAEPDLLVLDEPTVGLDPLTRRRLWALFRRIADTGVGMLISSHVLDEAARCDRVLLMREGRILAGGTPAGLLAATGATDFDAAFLSVITEEDPR</sequence>
<protein>
    <submittedName>
        <fullName evidence="4">Multidrug ABC transporter ATPase</fullName>
    </submittedName>
</protein>
<dbReference type="STRING" id="1437874.CSPHI_03515"/>
<dbReference type="PANTHER" id="PTHR43038:SF3">
    <property type="entry name" value="ABC TRANSPORTER G FAMILY MEMBER 20 ISOFORM X1"/>
    <property type="match status" value="1"/>
</dbReference>
<dbReference type="InterPro" id="IPR003593">
    <property type="entry name" value="AAA+_ATPase"/>
</dbReference>
<dbReference type="InterPro" id="IPR003439">
    <property type="entry name" value="ABC_transporter-like_ATP-bd"/>
</dbReference>
<reference evidence="4 5" key="1">
    <citation type="submission" date="2014-08" db="EMBL/GenBank/DDBJ databases">
        <title>Complete genome sequence of Corynebacterium sphenisci CECT 5990(T) (=DSM 44792(T)), isolated from healthy wild penguins.</title>
        <authorList>
            <person name="Ruckert C."/>
            <person name="Albersmeier A."/>
            <person name="Winkler A."/>
            <person name="Kalinowski J."/>
        </authorList>
    </citation>
    <scope>NUCLEOTIDE SEQUENCE [LARGE SCALE GENOMIC DNA]</scope>
    <source>
        <strain evidence="4 5">DSM 44792</strain>
    </source>
</reference>
<evidence type="ECO:0000256" key="1">
    <source>
        <dbReference type="ARBA" id="ARBA00022741"/>
    </source>
</evidence>
<evidence type="ECO:0000313" key="5">
    <source>
        <dbReference type="Proteomes" id="UP000185469"/>
    </source>
</evidence>
<keyword evidence="1" id="KW-0547">Nucleotide-binding</keyword>
<dbReference type="Proteomes" id="UP000185469">
    <property type="component" value="Chromosome"/>
</dbReference>
<evidence type="ECO:0000313" key="4">
    <source>
        <dbReference type="EMBL" id="APT90288.1"/>
    </source>
</evidence>
<dbReference type="PANTHER" id="PTHR43038">
    <property type="entry name" value="ATP-BINDING CASSETTE, SUB-FAMILY H, MEMBER 1"/>
    <property type="match status" value="1"/>
</dbReference>
<dbReference type="Gene3D" id="3.40.50.300">
    <property type="entry name" value="P-loop containing nucleotide triphosphate hydrolases"/>
    <property type="match status" value="1"/>
</dbReference>
<accession>A0A1L7CWT7</accession>
<dbReference type="SMART" id="SM00382">
    <property type="entry name" value="AAA"/>
    <property type="match status" value="1"/>
</dbReference>
<feature type="domain" description="ABC transporter" evidence="3">
    <location>
        <begin position="1"/>
        <end position="222"/>
    </location>
</feature>
<name>A0A1L7CWT7_9CORY</name>
<dbReference type="Pfam" id="PF00005">
    <property type="entry name" value="ABC_tran"/>
    <property type="match status" value="1"/>
</dbReference>
<dbReference type="GO" id="GO:0016887">
    <property type="term" value="F:ATP hydrolysis activity"/>
    <property type="evidence" value="ECO:0007669"/>
    <property type="project" value="InterPro"/>
</dbReference>
<dbReference type="GO" id="GO:0005524">
    <property type="term" value="F:ATP binding"/>
    <property type="evidence" value="ECO:0007669"/>
    <property type="project" value="UniProtKB-KW"/>
</dbReference>
<dbReference type="KEGG" id="csph:CSPHI_03515"/>
<dbReference type="InterPro" id="IPR027417">
    <property type="entry name" value="P-loop_NTPase"/>
</dbReference>
<keyword evidence="2" id="KW-0067">ATP-binding</keyword>
<proteinExistence type="predicted"/>
<keyword evidence="5" id="KW-1185">Reference proteome</keyword>